<dbReference type="SMART" id="SM01310">
    <property type="entry name" value="RICTOR_V"/>
    <property type="match status" value="1"/>
</dbReference>
<dbReference type="InterPro" id="IPR029452">
    <property type="entry name" value="RICTOR_V"/>
</dbReference>
<accession>A0A8H5B150</accession>
<dbReference type="EMBL" id="JAACJJ010000043">
    <property type="protein sequence ID" value="KAF5314840.1"/>
    <property type="molecule type" value="Genomic_DNA"/>
</dbReference>
<dbReference type="Pfam" id="PF14663">
    <property type="entry name" value="RasGEF_N_2"/>
    <property type="match status" value="1"/>
</dbReference>
<feature type="domain" description="Rapamycin-insensitive companion of mTOR N-terminal" evidence="4">
    <location>
        <begin position="187"/>
        <end position="562"/>
    </location>
</feature>
<dbReference type="Pfam" id="PF14664">
    <property type="entry name" value="RICTOR_N"/>
    <property type="match status" value="1"/>
</dbReference>
<evidence type="ECO:0008006" key="8">
    <source>
        <dbReference type="Google" id="ProtNLM"/>
    </source>
</evidence>
<dbReference type="Pfam" id="PF14668">
    <property type="entry name" value="RICTOR_V"/>
    <property type="match status" value="1"/>
</dbReference>
<name>A0A8H5B150_9AGAR</name>
<feature type="domain" description="Rapamycin-insensitive companion of mTOR middle" evidence="3">
    <location>
        <begin position="646"/>
        <end position="872"/>
    </location>
</feature>
<feature type="domain" description="Rapamycin-insensitive companion of mTOR" evidence="5">
    <location>
        <begin position="1045"/>
        <end position="1117"/>
    </location>
</feature>
<keyword evidence="7" id="KW-1185">Reference proteome</keyword>
<sequence>MPSVLNAPTNLSQQQTASTASSATLTGAWSTHDGFAQVENMDTSNQVNLLNEELLVQTRVKDGAENLLRDRDIPERERLEIRSELEMASYKINYIKQQIDLQSSRAPERSNGASSSRYPNNIAASIKFGKDGDDRNTDGFKSSLQSATNCIKELVSFLPVRTLISRWPTGSDRPQPAEIRDVNSQRLSAMSKLLDILRRNMRVRYEVDFAEVLRAIDPCFGDRASMQCRALAYRIVRHSLVDSDTVQKLGDSLDWYFVKSLLRDNKHAAEKEQVIKLIRAIIELGTTRRDPETKNGPGVVPVSETLIRAVVAVAEHPEDPFRLICIQTLSEILMIDIDLAARTGVIRFLISVMGDGPVEMAPILASIFLQIVDSPRTRAYIQVGTDLEVALSAITDAYGKGPDHAERMKGCAKVVQLMLRTWSGLMFFCMDDMRAIKSLINTLRIPSLDTREIILDMFFDLLNIKTPEWYKTFIDGRRLTMYRKVHDSSENLADNRDSSEKTHHTLKLTDQYLALLLAVLVNAGLLEALKDMLEESITGTNLSRKANLLMAESLSMANKVLPLPIAADIQTVPGVFNLAVDYKDGENRIVGTSALSAIDSFNRNRTRLEPSALIKGFRPRANSVEDAVRRGQRQVEQVRLKIGMQMDDKAFQVCLLETQVMVAPKDHTKWNFETLLELVEGPLYNPKRLEEGIRVSKFVRRLMSFFHPLNHRFSDMKRTKANAKWVRLGCSLLTTLMSTPEGVRYLATDDQLLAEIVKSFAQLDPFNGVPDSDPILSKKRIADTLTYGYLDMLGTLSKYKDGIELLEKFKIFTAFYHLSELRSREDLIKGIIENLDYSIDGHPRIVLSKALTSSYKHIRLYATRHLGALIRSSTSANAWTLRLLLTQLYDPSPEVCELAVEYLEEACDSKEILQLVVEMQPTMDHLGEIGHRLLLKFMSAPVGFRFLFDASYIDREMESWFNGRNIDYVVEVEVFLAKVFNLSSIVEDEEDMVSSEFDGTVPAHFYGEMAKTELGCQVLQEKGHFSEFAEFIRQHSHENEDPDLILKLKSILWAVGNIGSSEGGLHFCEEEEIIPTILDIAETSLIPSVRGTCFFVLGLIASTSQGAEILDDYHWEATLSPLGLPTGLCIPADINRFTFLPPWEPQVVTYEENRLLPPTMEHEIEAITAIQNLANTVIANAASRSLARIKAKAETKGIFSSPEMLYRALHIMSTQRYRLPVRRYIMELFSQEFDHDLVSALNDAAIRLKASPSYKPPRSDTIRMSVFGRVGKSRRPSESDDSDEDVGGDTPETEAKPVPDQQIFNLQPVTKVVGFDVA</sequence>
<gene>
    <name evidence="6" type="ORF">D9619_007066</name>
</gene>
<dbReference type="Gene3D" id="1.10.287.160">
    <property type="entry name" value="HR1 repeat"/>
    <property type="match status" value="1"/>
</dbReference>
<dbReference type="InterPro" id="IPR029451">
    <property type="entry name" value="RICTOR_M"/>
</dbReference>
<dbReference type="GO" id="GO:0038203">
    <property type="term" value="P:TORC2 signaling"/>
    <property type="evidence" value="ECO:0007669"/>
    <property type="project" value="TreeGrafter"/>
</dbReference>
<evidence type="ECO:0000256" key="2">
    <source>
        <dbReference type="SAM" id="MobiDB-lite"/>
    </source>
</evidence>
<dbReference type="InterPro" id="IPR029453">
    <property type="entry name" value="Rictor_IV"/>
</dbReference>
<evidence type="ECO:0000259" key="5">
    <source>
        <dbReference type="SMART" id="SM01310"/>
    </source>
</evidence>
<protein>
    <recommendedName>
        <fullName evidence="8">REM-1 domain-containing protein</fullName>
    </recommendedName>
</protein>
<dbReference type="SMART" id="SM01303">
    <property type="entry name" value="RasGEF_N_2"/>
    <property type="match status" value="1"/>
</dbReference>
<evidence type="ECO:0000259" key="4">
    <source>
        <dbReference type="SMART" id="SM01308"/>
    </source>
</evidence>
<dbReference type="InterPro" id="IPR028267">
    <property type="entry name" value="Pianissimo_N"/>
</dbReference>
<evidence type="ECO:0000259" key="3">
    <source>
        <dbReference type="SMART" id="SM01307"/>
    </source>
</evidence>
<comment type="caution">
    <text evidence="6">The sequence shown here is derived from an EMBL/GenBank/DDBJ whole genome shotgun (WGS) entry which is preliminary data.</text>
</comment>
<proteinExistence type="inferred from homology"/>
<organism evidence="6 7">
    <name type="scientific">Psilocybe cf. subviscida</name>
    <dbReference type="NCBI Taxonomy" id="2480587"/>
    <lineage>
        <taxon>Eukaryota</taxon>
        <taxon>Fungi</taxon>
        <taxon>Dikarya</taxon>
        <taxon>Basidiomycota</taxon>
        <taxon>Agaricomycotina</taxon>
        <taxon>Agaricomycetes</taxon>
        <taxon>Agaricomycetidae</taxon>
        <taxon>Agaricales</taxon>
        <taxon>Agaricineae</taxon>
        <taxon>Strophariaceae</taxon>
        <taxon>Psilocybe</taxon>
    </lineage>
</organism>
<dbReference type="InterPro" id="IPR036274">
    <property type="entry name" value="HR1_rpt_sf"/>
</dbReference>
<dbReference type="SMART" id="SM01308">
    <property type="entry name" value="RICTOR_N"/>
    <property type="match status" value="1"/>
</dbReference>
<dbReference type="InterPro" id="IPR028268">
    <property type="entry name" value="Pianissimo_fam"/>
</dbReference>
<dbReference type="Proteomes" id="UP000567179">
    <property type="component" value="Unassembled WGS sequence"/>
</dbReference>
<dbReference type="Pfam" id="PF14666">
    <property type="entry name" value="RICTOR_M"/>
    <property type="match status" value="1"/>
</dbReference>
<dbReference type="SUPFAM" id="SSF46585">
    <property type="entry name" value="HR1 repeat"/>
    <property type="match status" value="1"/>
</dbReference>
<reference evidence="6 7" key="1">
    <citation type="journal article" date="2020" name="ISME J.">
        <title>Uncovering the hidden diversity of litter-decomposition mechanisms in mushroom-forming fungi.</title>
        <authorList>
            <person name="Floudas D."/>
            <person name="Bentzer J."/>
            <person name="Ahren D."/>
            <person name="Johansson T."/>
            <person name="Persson P."/>
            <person name="Tunlid A."/>
        </authorList>
    </citation>
    <scope>NUCLEOTIDE SEQUENCE [LARGE SCALE GENOMIC DNA]</scope>
    <source>
        <strain evidence="6 7">CBS 101986</strain>
    </source>
</reference>
<feature type="region of interest" description="Disordered" evidence="2">
    <location>
        <begin position="1252"/>
        <end position="1301"/>
    </location>
</feature>
<evidence type="ECO:0000313" key="6">
    <source>
        <dbReference type="EMBL" id="KAF5314840.1"/>
    </source>
</evidence>
<evidence type="ECO:0000256" key="1">
    <source>
        <dbReference type="ARBA" id="ARBA00008878"/>
    </source>
</evidence>
<dbReference type="GO" id="GO:0031932">
    <property type="term" value="C:TORC2 complex"/>
    <property type="evidence" value="ECO:0007669"/>
    <property type="project" value="InterPro"/>
</dbReference>
<dbReference type="OrthoDB" id="271111at2759"/>
<comment type="similarity">
    <text evidence="1">Belongs to the RICTOR family.</text>
</comment>
<dbReference type="InterPro" id="IPR016024">
    <property type="entry name" value="ARM-type_fold"/>
</dbReference>
<dbReference type="SUPFAM" id="SSF48371">
    <property type="entry name" value="ARM repeat"/>
    <property type="match status" value="1"/>
</dbReference>
<dbReference type="PANTHER" id="PTHR13298:SF11">
    <property type="entry name" value="RAPAMYCIN-INSENSITIVE COMPANION OF MTOR"/>
    <property type="match status" value="1"/>
</dbReference>
<evidence type="ECO:0000313" key="7">
    <source>
        <dbReference type="Proteomes" id="UP000567179"/>
    </source>
</evidence>
<dbReference type="PANTHER" id="PTHR13298">
    <property type="entry name" value="CYTOSOLIC REGULATOR PIANISSIMO"/>
    <property type="match status" value="1"/>
</dbReference>
<dbReference type="SMART" id="SM01307">
    <property type="entry name" value="RICTOR_M"/>
    <property type="match status" value="1"/>
</dbReference>